<sequence length="79" mass="9378">MTENLQLAIVTKALTTILFWAKRSLASQHYFVLFEFFRNCVKNTCIITLLFTSNYVLLFVLSLYLSYFLNECNYFPFIL</sequence>
<feature type="transmembrane region" description="Helical" evidence="1">
    <location>
        <begin position="46"/>
        <end position="69"/>
    </location>
</feature>
<protein>
    <submittedName>
        <fullName evidence="2">Uncharacterized protein</fullName>
    </submittedName>
</protein>
<dbReference type="AlphaFoldDB" id="A0A2P2PS72"/>
<name>A0A2P2PS72_RHIMU</name>
<evidence type="ECO:0000313" key="2">
    <source>
        <dbReference type="EMBL" id="MBX57499.1"/>
    </source>
</evidence>
<evidence type="ECO:0000256" key="1">
    <source>
        <dbReference type="SAM" id="Phobius"/>
    </source>
</evidence>
<keyword evidence="1" id="KW-0472">Membrane</keyword>
<keyword evidence="1" id="KW-0812">Transmembrane</keyword>
<proteinExistence type="predicted"/>
<reference evidence="2" key="1">
    <citation type="submission" date="2018-02" db="EMBL/GenBank/DDBJ databases">
        <title>Rhizophora mucronata_Transcriptome.</title>
        <authorList>
            <person name="Meera S.P."/>
            <person name="Sreeshan A."/>
            <person name="Augustine A."/>
        </authorList>
    </citation>
    <scope>NUCLEOTIDE SEQUENCE</scope>
    <source>
        <tissue evidence="2">Leaf</tissue>
    </source>
</reference>
<dbReference type="EMBL" id="GGEC01077015">
    <property type="protein sequence ID" value="MBX57499.1"/>
    <property type="molecule type" value="Transcribed_RNA"/>
</dbReference>
<accession>A0A2P2PS72</accession>
<organism evidence="2">
    <name type="scientific">Rhizophora mucronata</name>
    <name type="common">Asiatic mangrove</name>
    <dbReference type="NCBI Taxonomy" id="61149"/>
    <lineage>
        <taxon>Eukaryota</taxon>
        <taxon>Viridiplantae</taxon>
        <taxon>Streptophyta</taxon>
        <taxon>Embryophyta</taxon>
        <taxon>Tracheophyta</taxon>
        <taxon>Spermatophyta</taxon>
        <taxon>Magnoliopsida</taxon>
        <taxon>eudicotyledons</taxon>
        <taxon>Gunneridae</taxon>
        <taxon>Pentapetalae</taxon>
        <taxon>rosids</taxon>
        <taxon>fabids</taxon>
        <taxon>Malpighiales</taxon>
        <taxon>Rhizophoraceae</taxon>
        <taxon>Rhizophora</taxon>
    </lineage>
</organism>
<keyword evidence="1" id="KW-1133">Transmembrane helix</keyword>